<proteinExistence type="predicted"/>
<evidence type="ECO:0000313" key="3">
    <source>
        <dbReference type="Proteomes" id="UP000265750"/>
    </source>
</evidence>
<accession>A0A3A1WPP8</accession>
<dbReference type="EMBL" id="QYRN01000002">
    <property type="protein sequence ID" value="RIY02723.1"/>
    <property type="molecule type" value="Genomic_DNA"/>
</dbReference>
<feature type="domain" description="MlaB-like STAS" evidence="1">
    <location>
        <begin position="6"/>
        <end position="84"/>
    </location>
</feature>
<evidence type="ECO:0000313" key="2">
    <source>
        <dbReference type="EMBL" id="RIY02723.1"/>
    </source>
</evidence>
<name>A0A3A1WPP8_9HYPH</name>
<comment type="caution">
    <text evidence="2">The sequence shown here is derived from an EMBL/GenBank/DDBJ whole genome shotgun (WGS) entry which is preliminary data.</text>
</comment>
<gene>
    <name evidence="2" type="ORF">D3218_05045</name>
</gene>
<organism evidence="2 3">
    <name type="scientific">Aureimonas flava</name>
    <dbReference type="NCBI Taxonomy" id="2320271"/>
    <lineage>
        <taxon>Bacteria</taxon>
        <taxon>Pseudomonadati</taxon>
        <taxon>Pseudomonadota</taxon>
        <taxon>Alphaproteobacteria</taxon>
        <taxon>Hyphomicrobiales</taxon>
        <taxon>Aurantimonadaceae</taxon>
        <taxon>Aureimonas</taxon>
    </lineage>
</organism>
<keyword evidence="3" id="KW-1185">Reference proteome</keyword>
<dbReference type="RefSeq" id="WP_119538800.1">
    <property type="nucleotide sequence ID" value="NZ_QYRN01000002.1"/>
</dbReference>
<dbReference type="SUPFAM" id="SSF52091">
    <property type="entry name" value="SpoIIaa-like"/>
    <property type="match status" value="1"/>
</dbReference>
<protein>
    <submittedName>
        <fullName evidence="2">STAS domain-containing protein</fullName>
    </submittedName>
</protein>
<dbReference type="Pfam" id="PF13466">
    <property type="entry name" value="STAS_2"/>
    <property type="match status" value="1"/>
</dbReference>
<dbReference type="OrthoDB" id="7916253at2"/>
<dbReference type="Proteomes" id="UP000265750">
    <property type="component" value="Unassembled WGS sequence"/>
</dbReference>
<sequence>MTPFTLGEACTLSQAEAIHAALSEHMLRHAADGLLIDATGVAEADVSLTQLLVAARRAAAARGLATTLLPSPAVRELLGRAGLDGWAESARA</sequence>
<evidence type="ECO:0000259" key="1">
    <source>
        <dbReference type="Pfam" id="PF13466"/>
    </source>
</evidence>
<dbReference type="InterPro" id="IPR058548">
    <property type="entry name" value="MlaB-like_STAS"/>
</dbReference>
<reference evidence="3" key="1">
    <citation type="submission" date="2018-09" db="EMBL/GenBank/DDBJ databases">
        <authorList>
            <person name="Tuo L."/>
        </authorList>
    </citation>
    <scope>NUCLEOTIDE SEQUENCE [LARGE SCALE GENOMIC DNA]</scope>
    <source>
        <strain evidence="3">M2BS4Y-1</strain>
    </source>
</reference>
<dbReference type="Gene3D" id="3.30.750.24">
    <property type="entry name" value="STAS domain"/>
    <property type="match status" value="1"/>
</dbReference>
<dbReference type="AlphaFoldDB" id="A0A3A1WPP8"/>
<dbReference type="InterPro" id="IPR036513">
    <property type="entry name" value="STAS_dom_sf"/>
</dbReference>